<reference evidence="1 2" key="1">
    <citation type="submission" date="2021-01" db="EMBL/GenBank/DDBJ databases">
        <title>Complete genome sequence of Erwinia rhapontici MAFF 311153.</title>
        <authorList>
            <person name="Morohoshi T."/>
            <person name="Someya N."/>
        </authorList>
    </citation>
    <scope>NUCLEOTIDE SEQUENCE [LARGE SCALE GENOMIC DNA]</scope>
    <source>
        <strain evidence="1 2">MAFF 311153</strain>
    </source>
</reference>
<proteinExistence type="predicted"/>
<name>A0ABN6DIB7_ERWRD</name>
<dbReference type="RefSeq" id="WP_244290464.1">
    <property type="nucleotide sequence ID" value="NZ_AP024329.1"/>
</dbReference>
<dbReference type="Proteomes" id="UP000677515">
    <property type="component" value="Chromosome"/>
</dbReference>
<gene>
    <name evidence="1" type="ORF">ERHA53_17920</name>
</gene>
<evidence type="ECO:0000313" key="1">
    <source>
        <dbReference type="EMBL" id="BCQ34449.1"/>
    </source>
</evidence>
<keyword evidence="2" id="KW-1185">Reference proteome</keyword>
<accession>A0ABN6DIB7</accession>
<organism evidence="1 2">
    <name type="scientific">Erwinia rhapontici</name>
    <name type="common">Pectobacterium rhapontici</name>
    <dbReference type="NCBI Taxonomy" id="55212"/>
    <lineage>
        <taxon>Bacteria</taxon>
        <taxon>Pseudomonadati</taxon>
        <taxon>Pseudomonadota</taxon>
        <taxon>Gammaproteobacteria</taxon>
        <taxon>Enterobacterales</taxon>
        <taxon>Erwiniaceae</taxon>
        <taxon>Erwinia</taxon>
    </lineage>
</organism>
<protein>
    <submittedName>
        <fullName evidence="1">Uncharacterized protein</fullName>
    </submittedName>
</protein>
<dbReference type="EMBL" id="AP024329">
    <property type="protein sequence ID" value="BCQ34449.1"/>
    <property type="molecule type" value="Genomic_DNA"/>
</dbReference>
<evidence type="ECO:0000313" key="2">
    <source>
        <dbReference type="Proteomes" id="UP000677515"/>
    </source>
</evidence>
<sequence length="441" mass="51303">MKFNEHTGVMDDEFVSIGLEWLCQVQGDRDAFLSRLEKAQCKYISSTNDPTNFGKDFDIKLYGHDIVASFFAQAKSLLDNRRVYDISIASNIIPWVKQLGRNCHLIEAIPGAKERAKRMLEDETVYPDTALFELVVAGNYADRGFQVEFIPEQKGIAKTPDLKYKNQDGQDFYIECKRLQKGKYETIEKQHHRKIINHEKTMRILERFNLWMDIIYKSEVKDIPHDYIYEHLKHYKGNFYTWNDIYGQGVVRPISLPPLLTDILINGSIMFNTKFARLIKGDVLRDEYYNIYARVKPDDRDNRFVEFVHQAALVTWRCVNEASFEGRSKHVTSLLKTIDDQLLNFGPGIAHIAIDVDVQGDVADKRRQKNIEAISRFKPDSRLCRTMVHYMVPRIDEDSAWMVDETSDELLSYPPELGITPRVAIFTDSETLDNDRPGWRQ</sequence>